<feature type="domain" description="C-type lectin" evidence="2">
    <location>
        <begin position="694"/>
        <end position="790"/>
    </location>
</feature>
<feature type="region of interest" description="Disordered" evidence="1">
    <location>
        <begin position="485"/>
        <end position="513"/>
    </location>
</feature>
<feature type="region of interest" description="Disordered" evidence="1">
    <location>
        <begin position="543"/>
        <end position="567"/>
    </location>
</feature>
<reference evidence="4" key="1">
    <citation type="submission" date="2016-11" db="UniProtKB">
        <authorList>
            <consortium name="WormBaseParasite"/>
        </authorList>
    </citation>
    <scope>IDENTIFICATION</scope>
</reference>
<keyword evidence="3" id="KW-1185">Reference proteome</keyword>
<feature type="compositionally biased region" description="Polar residues" evidence="1">
    <location>
        <begin position="491"/>
        <end position="500"/>
    </location>
</feature>
<feature type="compositionally biased region" description="Basic and acidic residues" evidence="1">
    <location>
        <begin position="501"/>
        <end position="510"/>
    </location>
</feature>
<feature type="region of interest" description="Disordered" evidence="1">
    <location>
        <begin position="259"/>
        <end position="280"/>
    </location>
</feature>
<accession>A0A1I8GTV8</accession>
<organism evidence="3 4">
    <name type="scientific">Macrostomum lignano</name>
    <dbReference type="NCBI Taxonomy" id="282301"/>
    <lineage>
        <taxon>Eukaryota</taxon>
        <taxon>Metazoa</taxon>
        <taxon>Spiralia</taxon>
        <taxon>Lophotrochozoa</taxon>
        <taxon>Platyhelminthes</taxon>
        <taxon>Rhabditophora</taxon>
        <taxon>Macrostomorpha</taxon>
        <taxon>Macrostomida</taxon>
        <taxon>Macrostomidae</taxon>
        <taxon>Macrostomum</taxon>
    </lineage>
</organism>
<dbReference type="InterPro" id="IPR001304">
    <property type="entry name" value="C-type_lectin-like"/>
</dbReference>
<evidence type="ECO:0000259" key="2">
    <source>
        <dbReference type="PROSITE" id="PS50041"/>
    </source>
</evidence>
<feature type="compositionally biased region" description="Polar residues" evidence="1">
    <location>
        <begin position="549"/>
        <end position="558"/>
    </location>
</feature>
<dbReference type="CDD" id="cd00037">
    <property type="entry name" value="CLECT"/>
    <property type="match status" value="1"/>
</dbReference>
<feature type="compositionally biased region" description="Low complexity" evidence="1">
    <location>
        <begin position="265"/>
        <end position="278"/>
    </location>
</feature>
<evidence type="ECO:0000256" key="1">
    <source>
        <dbReference type="SAM" id="MobiDB-lite"/>
    </source>
</evidence>
<protein>
    <submittedName>
        <fullName evidence="4">C-type lectin domain-containing protein</fullName>
    </submittedName>
</protein>
<proteinExistence type="predicted"/>
<dbReference type="WBParaSite" id="maker-uti_cns_0003128-snap-gene-0.2-mRNA-1">
    <property type="protein sequence ID" value="maker-uti_cns_0003128-snap-gene-0.2-mRNA-1"/>
    <property type="gene ID" value="maker-uti_cns_0003128-snap-gene-0.2"/>
</dbReference>
<dbReference type="InterPro" id="IPR016186">
    <property type="entry name" value="C-type_lectin-like/link_sf"/>
</dbReference>
<dbReference type="AlphaFoldDB" id="A0A1I8GTV8"/>
<dbReference type="Gene3D" id="3.10.100.10">
    <property type="entry name" value="Mannose-Binding Protein A, subunit A"/>
    <property type="match status" value="1"/>
</dbReference>
<dbReference type="PROSITE" id="PS50041">
    <property type="entry name" value="C_TYPE_LECTIN_2"/>
    <property type="match status" value="1"/>
</dbReference>
<dbReference type="InterPro" id="IPR016187">
    <property type="entry name" value="CTDL_fold"/>
</dbReference>
<evidence type="ECO:0000313" key="4">
    <source>
        <dbReference type="WBParaSite" id="maker-uti_cns_0003128-snap-gene-0.2-mRNA-1"/>
    </source>
</evidence>
<dbReference type="Proteomes" id="UP000095280">
    <property type="component" value="Unplaced"/>
</dbReference>
<dbReference type="SUPFAM" id="SSF56436">
    <property type="entry name" value="C-type lectin-like"/>
    <property type="match status" value="1"/>
</dbReference>
<evidence type="ECO:0000313" key="3">
    <source>
        <dbReference type="Proteomes" id="UP000095280"/>
    </source>
</evidence>
<name>A0A1I8GTV8_9PLAT</name>
<sequence length="811" mass="86289">LEVPVHNIPAVQVEQRIGHVSHHVSRLGLVELHNLTDGVKQVATFDQLHHQVDLRASLVLLYQADNVMMLAHLHDANLIDHHVLLAAQLGLVNHLHGVFVSALLLDAGPDDGEVAVAHGFAQFEARLLDAGSFIRWCGGCCGSGGGDSGCGSVSRCLPNRRCLSFFAVAASSASRCSSASLCCRLISSGSCGCCCCCDGGSWISGSGFECRRAARAWRSGSPRSGAAPEVGHPIQRHRLLAGAAHEDLLVAEQVADVPNVPAGDAPQSAKSPAAPSAAERVGDVGQQLLEALHPAPVQQDLHHLARPLTVLDDGDHLGLAGGTTDASGSIGAGSAASLVSAGSSESGEAAGLGRVLELQSLRLLLAVGSSSAAPYFTGLKVSLPAHTYAPPSRRSEMLPRRRPLLGENSCLTPLGRYRFCGIRYVLQQVVVGHVPVRRDAHLLALEEDVAVAENHYPLLPAPLLPGLTSGGQEAANIAAVLHQLQEDYPGRNSSKETSSTDARDKEEEPATKGLKFRSLLSNQSCKLDCTTVYGLPYRTVPLQEDYPGRNSSKETSSTDARDKEEEPATLRAKMLSVSNIVAWMTLVLGLTNANEQQYSLIDGSLCINAEFVEFHPAVVRKLACASLCSRKLRCQAFSLADGPCQLFVFDKCSKSVRSCGCSRRGRVFVKQRPGLEAGALCPSGYGMDLCGVKYKLYSGIGTWWPSRQKCESESGLVIMADVTSEQEMSHVNSIYSTYSSGQSIWLGGLQPAGSAEPLGGWYWVGCNTSVGSFWAKDQPDNFLGGENVISKYLDFMGLTDIGGKYDAISNV</sequence>